<reference evidence="3 4" key="1">
    <citation type="submission" date="2019-08" db="EMBL/GenBank/DDBJ databases">
        <title>Deep-cultivation of Planctomycetes and their phenomic and genomic characterization uncovers novel biology.</title>
        <authorList>
            <person name="Wiegand S."/>
            <person name="Jogler M."/>
            <person name="Boedeker C."/>
            <person name="Pinto D."/>
            <person name="Vollmers J."/>
            <person name="Rivas-Marin E."/>
            <person name="Kohn T."/>
            <person name="Peeters S.H."/>
            <person name="Heuer A."/>
            <person name="Rast P."/>
            <person name="Oberbeckmann S."/>
            <person name="Bunk B."/>
            <person name="Jeske O."/>
            <person name="Meyerdierks A."/>
            <person name="Storesund J.E."/>
            <person name="Kallscheuer N."/>
            <person name="Luecker S."/>
            <person name="Lage O.M."/>
            <person name="Pohl T."/>
            <person name="Merkel B.J."/>
            <person name="Hornburger P."/>
            <person name="Mueller R.-W."/>
            <person name="Bruemmer F."/>
            <person name="Labrenz M."/>
            <person name="Spormann A.M."/>
            <person name="Op den Camp H."/>
            <person name="Overmann J."/>
            <person name="Amann R."/>
            <person name="Jetten M.S.M."/>
            <person name="Mascher T."/>
            <person name="Medema M.H."/>
            <person name="Devos D.P."/>
            <person name="Kaster A.-K."/>
            <person name="Ovreas L."/>
            <person name="Rohde M."/>
            <person name="Galperin M.Y."/>
            <person name="Jogler C."/>
        </authorList>
    </citation>
    <scope>NUCLEOTIDE SEQUENCE [LARGE SCALE GENOMIC DNA]</scope>
    <source>
        <strain evidence="3 4">UC8</strain>
    </source>
</reference>
<keyword evidence="2" id="KW-0732">Signal</keyword>
<gene>
    <name evidence="3" type="primary">oprP</name>
    <name evidence="3" type="ORF">UC8_56270</name>
</gene>
<dbReference type="InterPro" id="IPR023614">
    <property type="entry name" value="Porin_dom_sf"/>
</dbReference>
<feature type="chain" id="PRO_5022812922" evidence="2">
    <location>
        <begin position="36"/>
        <end position="471"/>
    </location>
</feature>
<dbReference type="RefSeq" id="WP_084426355.1">
    <property type="nucleotide sequence ID" value="NZ_CP042914.1"/>
</dbReference>
<name>A0A5B9R2E9_9BACT</name>
<dbReference type="KEGG" id="rul:UC8_56270"/>
<evidence type="ECO:0000313" key="3">
    <source>
        <dbReference type="EMBL" id="QEG43576.1"/>
    </source>
</evidence>
<feature type="signal peptide" evidence="2">
    <location>
        <begin position="1"/>
        <end position="35"/>
    </location>
</feature>
<protein>
    <submittedName>
        <fullName evidence="3">Porin P</fullName>
    </submittedName>
</protein>
<evidence type="ECO:0000256" key="1">
    <source>
        <dbReference type="SAM" id="Coils"/>
    </source>
</evidence>
<sequence precursor="true">MDCHPSASHWLRPPVRLCAVVALLALGCLTPTAHAQSPELFADVQDQLTQMQQQIDALQAEAALQAAAASSPRPPEIIYCPSTPKPKFPTVRLTGFLQADAVWTDQDAANRAAIVDGNPIGDIQDGMDFRRARLAAKGKAWDNVGYMLEMDFAFPGRPSFMDVWLEIEQVLGDNRLRIGLSRQPFGMDGLTSARELTFLERGLPFAFIPLRQIGAVLHGHSEDEVATWSLGGFRFPTGPYGGNVGDNGGYGMATRLTGLLVNREDHGGLLHIGGAYCFIDPANDQLRYSNQPESFVSQAGGNVPSGVPSVLPVFVDTGVIAAEHVNLFAAELAMSYGSFYAQSEAIYAAVKQTAGPSLTLPSAYVQGGYFLTGESRVYNGDSGVFGRVKPHRNVGKDGGIGAWEIAARWSYLDLNDANIRGGRLNDLTAGLNWYLNPYTKFQWNYIYAMLDNPTNGDSEAGFVAMRGQVDF</sequence>
<accession>A0A5B9R2E9</accession>
<feature type="coiled-coil region" evidence="1">
    <location>
        <begin position="41"/>
        <end position="68"/>
    </location>
</feature>
<keyword evidence="1" id="KW-0175">Coiled coil</keyword>
<dbReference type="SUPFAM" id="SSF56935">
    <property type="entry name" value="Porins"/>
    <property type="match status" value="1"/>
</dbReference>
<dbReference type="InterPro" id="IPR010870">
    <property type="entry name" value="Porin_O/P"/>
</dbReference>
<dbReference type="Pfam" id="PF07396">
    <property type="entry name" value="Porin_O_P"/>
    <property type="match status" value="1"/>
</dbReference>
<evidence type="ECO:0000256" key="2">
    <source>
        <dbReference type="SAM" id="SignalP"/>
    </source>
</evidence>
<dbReference type="AlphaFoldDB" id="A0A5B9R2E9"/>
<dbReference type="Proteomes" id="UP000325286">
    <property type="component" value="Chromosome"/>
</dbReference>
<evidence type="ECO:0000313" key="4">
    <source>
        <dbReference type="Proteomes" id="UP000325286"/>
    </source>
</evidence>
<keyword evidence="4" id="KW-1185">Reference proteome</keyword>
<proteinExistence type="predicted"/>
<organism evidence="3 4">
    <name type="scientific">Roseimaritima ulvae</name>
    <dbReference type="NCBI Taxonomy" id="980254"/>
    <lineage>
        <taxon>Bacteria</taxon>
        <taxon>Pseudomonadati</taxon>
        <taxon>Planctomycetota</taxon>
        <taxon>Planctomycetia</taxon>
        <taxon>Pirellulales</taxon>
        <taxon>Pirellulaceae</taxon>
        <taxon>Roseimaritima</taxon>
    </lineage>
</organism>
<dbReference type="OrthoDB" id="9807854at2"/>
<dbReference type="Gene3D" id="2.40.160.10">
    <property type="entry name" value="Porin"/>
    <property type="match status" value="1"/>
</dbReference>
<dbReference type="EMBL" id="CP042914">
    <property type="protein sequence ID" value="QEG43576.1"/>
    <property type="molecule type" value="Genomic_DNA"/>
</dbReference>